<dbReference type="InterPro" id="IPR000219">
    <property type="entry name" value="DH_dom"/>
</dbReference>
<comment type="caution">
    <text evidence="3">The sequence shown here is derived from an EMBL/GenBank/DDBJ whole genome shotgun (WGS) entry which is preliminary data.</text>
</comment>
<dbReference type="GO" id="GO:0005085">
    <property type="term" value="F:guanyl-nucleotide exchange factor activity"/>
    <property type="evidence" value="ECO:0007669"/>
    <property type="project" value="InterPro"/>
</dbReference>
<dbReference type="Pfam" id="PF00621">
    <property type="entry name" value="RhoGEF"/>
    <property type="match status" value="1"/>
</dbReference>
<evidence type="ECO:0000259" key="2">
    <source>
        <dbReference type="PROSITE" id="PS50010"/>
    </source>
</evidence>
<feature type="compositionally biased region" description="Low complexity" evidence="1">
    <location>
        <begin position="1"/>
        <end position="24"/>
    </location>
</feature>
<evidence type="ECO:0000256" key="1">
    <source>
        <dbReference type="SAM" id="MobiDB-lite"/>
    </source>
</evidence>
<dbReference type="EMBL" id="JAEPRD010000108">
    <property type="protein sequence ID" value="KAG2198587.1"/>
    <property type="molecule type" value="Genomic_DNA"/>
</dbReference>
<protein>
    <recommendedName>
        <fullName evidence="2">DH domain-containing protein</fullName>
    </recommendedName>
</protein>
<feature type="domain" description="DH" evidence="2">
    <location>
        <begin position="40"/>
        <end position="217"/>
    </location>
</feature>
<dbReference type="PROSITE" id="PS50010">
    <property type="entry name" value="DH_2"/>
    <property type="match status" value="1"/>
</dbReference>
<dbReference type="SMART" id="SM00325">
    <property type="entry name" value="RhoGEF"/>
    <property type="match status" value="1"/>
</dbReference>
<proteinExistence type="predicted"/>
<keyword evidence="4" id="KW-1185">Reference proteome</keyword>
<dbReference type="AlphaFoldDB" id="A0A8H7QTR9"/>
<organism evidence="3 4">
    <name type="scientific">Mucor saturninus</name>
    <dbReference type="NCBI Taxonomy" id="64648"/>
    <lineage>
        <taxon>Eukaryota</taxon>
        <taxon>Fungi</taxon>
        <taxon>Fungi incertae sedis</taxon>
        <taxon>Mucoromycota</taxon>
        <taxon>Mucoromycotina</taxon>
        <taxon>Mucoromycetes</taxon>
        <taxon>Mucorales</taxon>
        <taxon>Mucorineae</taxon>
        <taxon>Mucoraceae</taxon>
        <taxon>Mucor</taxon>
    </lineage>
</organism>
<accession>A0A8H7QTR9</accession>
<dbReference type="InterPro" id="IPR035899">
    <property type="entry name" value="DBL_dom_sf"/>
</dbReference>
<feature type="region of interest" description="Disordered" evidence="1">
    <location>
        <begin position="1"/>
        <end position="39"/>
    </location>
</feature>
<gene>
    <name evidence="3" type="ORF">INT47_001034</name>
</gene>
<feature type="non-terminal residue" evidence="3">
    <location>
        <position position="410"/>
    </location>
</feature>
<evidence type="ECO:0000313" key="3">
    <source>
        <dbReference type="EMBL" id="KAG2198587.1"/>
    </source>
</evidence>
<reference evidence="3" key="1">
    <citation type="submission" date="2020-12" db="EMBL/GenBank/DDBJ databases">
        <title>Metabolic potential, ecology and presence of endohyphal bacteria is reflected in genomic diversity of Mucoromycotina.</title>
        <authorList>
            <person name="Muszewska A."/>
            <person name="Okrasinska A."/>
            <person name="Steczkiewicz K."/>
            <person name="Drgas O."/>
            <person name="Orlowska M."/>
            <person name="Perlinska-Lenart U."/>
            <person name="Aleksandrzak-Piekarczyk T."/>
            <person name="Szatraj K."/>
            <person name="Zielenkiewicz U."/>
            <person name="Pilsyk S."/>
            <person name="Malc E."/>
            <person name="Mieczkowski P."/>
            <person name="Kruszewska J.S."/>
            <person name="Biernat P."/>
            <person name="Pawlowska J."/>
        </authorList>
    </citation>
    <scope>NUCLEOTIDE SEQUENCE</scope>
    <source>
        <strain evidence="3">WA0000017839</strain>
    </source>
</reference>
<name>A0A8H7QTR9_9FUNG</name>
<evidence type="ECO:0000313" key="4">
    <source>
        <dbReference type="Proteomes" id="UP000603453"/>
    </source>
</evidence>
<dbReference type="Proteomes" id="UP000603453">
    <property type="component" value="Unassembled WGS sequence"/>
</dbReference>
<dbReference type="Gene3D" id="1.20.900.10">
    <property type="entry name" value="Dbl homology (DH) domain"/>
    <property type="match status" value="1"/>
</dbReference>
<dbReference type="SUPFAM" id="SSF48065">
    <property type="entry name" value="DBL homology domain (DH-domain)"/>
    <property type="match status" value="1"/>
</dbReference>
<dbReference type="OrthoDB" id="6244550at2759"/>
<sequence length="410" mass="45568">MLSESTISSSSSSAFNSGAGASTAPSQNSTDSRKGNGNPLTELIETEQTYMETLKMIDSQIAPIWMKQMTSAAPDFSELLKYIQDILKANKRFCLRLTKIAANPQMINDLGDVLMQWVNDLEVPYANYSRSYIPNLNYRTDILCNPSIQGLLHNLSANVPYEINLETLFDAPIKQLKYYKGLYSRLLEGTDSRRADHKLLLNANKRIDMIMVMANNNTPNKAAARTVDSNLPPIQTNFTPENVLTTFERQVDCSKTVDLYGGTQINYQLSISNPGSQLVMRNSFVILPTDDKGPSIRAHLVLTTEVLVICRELSPSQFILMYPAISIGDITVKSESLDRELVGEYIIRLSVLGKKHIIIRAESKEIRNTWIGVDQDASSLNTTTPRTLSAAAQKKMLLNGIGSNKYAAID</sequence>